<organism evidence="4 5">
    <name type="scientific">Aspergillus ibericus CBS 121593</name>
    <dbReference type="NCBI Taxonomy" id="1448316"/>
    <lineage>
        <taxon>Eukaryota</taxon>
        <taxon>Fungi</taxon>
        <taxon>Dikarya</taxon>
        <taxon>Ascomycota</taxon>
        <taxon>Pezizomycotina</taxon>
        <taxon>Eurotiomycetes</taxon>
        <taxon>Eurotiomycetidae</taxon>
        <taxon>Eurotiales</taxon>
        <taxon>Aspergillaceae</taxon>
        <taxon>Aspergillus</taxon>
        <taxon>Aspergillus subgen. Circumdati</taxon>
    </lineage>
</organism>
<dbReference type="InterPro" id="IPR029033">
    <property type="entry name" value="His_PPase_superfam"/>
</dbReference>
<dbReference type="InterPro" id="IPR033379">
    <property type="entry name" value="Acid_Pase_AS"/>
</dbReference>
<dbReference type="Proteomes" id="UP000249402">
    <property type="component" value="Unassembled WGS sequence"/>
</dbReference>
<dbReference type="Gene3D" id="3.40.50.1240">
    <property type="entry name" value="Phosphoglycerate mutase-like"/>
    <property type="match status" value="1"/>
</dbReference>
<proteinExistence type="inferred from homology"/>
<protein>
    <recommendedName>
        <fullName evidence="2">3-phytase</fullName>
        <ecNumber evidence="2">3.1.3.8</ecNumber>
    </recommendedName>
</protein>
<dbReference type="GO" id="GO:0016158">
    <property type="term" value="F:inositol hexakisphosphate 3-phosphatase activity"/>
    <property type="evidence" value="ECO:0007669"/>
    <property type="project" value="UniProtKB-EC"/>
</dbReference>
<dbReference type="Pfam" id="PF00328">
    <property type="entry name" value="His_Phos_2"/>
    <property type="match status" value="1"/>
</dbReference>
<dbReference type="EC" id="3.1.3.8" evidence="2"/>
<dbReference type="SUPFAM" id="SSF53254">
    <property type="entry name" value="Phosphoglycerate mutase-like"/>
    <property type="match status" value="1"/>
</dbReference>
<dbReference type="PROSITE" id="PS00778">
    <property type="entry name" value="HIS_ACID_PHOSPHAT_2"/>
    <property type="match status" value="1"/>
</dbReference>
<evidence type="ECO:0000313" key="5">
    <source>
        <dbReference type="Proteomes" id="UP000249402"/>
    </source>
</evidence>
<keyword evidence="3" id="KW-0378">Hydrolase</keyword>
<name>A0A395GK73_9EURO</name>
<dbReference type="RefSeq" id="XP_025570197.1">
    <property type="nucleotide sequence ID" value="XM_025716304.1"/>
</dbReference>
<gene>
    <name evidence="4" type="ORF">BO80DRAFT_367789</name>
</gene>
<dbReference type="InterPro" id="IPR000560">
    <property type="entry name" value="His_Pase_clade-2"/>
</dbReference>
<accession>A0A395GK73</accession>
<dbReference type="AlphaFoldDB" id="A0A395GK73"/>
<evidence type="ECO:0000256" key="3">
    <source>
        <dbReference type="ARBA" id="ARBA00022801"/>
    </source>
</evidence>
<dbReference type="STRING" id="1448316.A0A395GK73"/>
<evidence type="ECO:0000313" key="4">
    <source>
        <dbReference type="EMBL" id="RAK95869.1"/>
    </source>
</evidence>
<dbReference type="PANTHER" id="PTHR11567">
    <property type="entry name" value="ACID PHOSPHATASE-RELATED"/>
    <property type="match status" value="1"/>
</dbReference>
<dbReference type="EMBL" id="KZ824484">
    <property type="protein sequence ID" value="RAK95869.1"/>
    <property type="molecule type" value="Genomic_DNA"/>
</dbReference>
<reference evidence="4 5" key="1">
    <citation type="submission" date="2018-02" db="EMBL/GenBank/DDBJ databases">
        <title>The genomes of Aspergillus section Nigri reveals drivers in fungal speciation.</title>
        <authorList>
            <consortium name="DOE Joint Genome Institute"/>
            <person name="Vesth T.C."/>
            <person name="Nybo J."/>
            <person name="Theobald S."/>
            <person name="Brandl J."/>
            <person name="Frisvad J.C."/>
            <person name="Nielsen K.F."/>
            <person name="Lyhne E.K."/>
            <person name="Kogle M.E."/>
            <person name="Kuo A."/>
            <person name="Riley R."/>
            <person name="Clum A."/>
            <person name="Nolan M."/>
            <person name="Lipzen A."/>
            <person name="Salamov A."/>
            <person name="Henrissat B."/>
            <person name="Wiebenga A."/>
            <person name="De vries R.P."/>
            <person name="Grigoriev I.V."/>
            <person name="Mortensen U.H."/>
            <person name="Andersen M.R."/>
            <person name="Baker S.E."/>
        </authorList>
    </citation>
    <scope>NUCLEOTIDE SEQUENCE [LARGE SCALE GENOMIC DNA]</scope>
    <source>
        <strain evidence="4 5">CBS 121593</strain>
    </source>
</reference>
<dbReference type="CDD" id="cd07061">
    <property type="entry name" value="HP_HAP_like"/>
    <property type="match status" value="1"/>
</dbReference>
<dbReference type="OrthoDB" id="10257284at2759"/>
<dbReference type="GeneID" id="37221169"/>
<dbReference type="InterPro" id="IPR050645">
    <property type="entry name" value="Histidine_acid_phosphatase"/>
</dbReference>
<dbReference type="PANTHER" id="PTHR11567:SF110">
    <property type="entry name" value="2-PHOSPHOXYLOSE PHOSPHATASE 1"/>
    <property type="match status" value="1"/>
</dbReference>
<evidence type="ECO:0000256" key="1">
    <source>
        <dbReference type="ARBA" id="ARBA00005375"/>
    </source>
</evidence>
<evidence type="ECO:0000256" key="2">
    <source>
        <dbReference type="ARBA" id="ARBA00012632"/>
    </source>
</evidence>
<comment type="similarity">
    <text evidence="1">Belongs to the histidine acid phosphatase family.</text>
</comment>
<keyword evidence="5" id="KW-1185">Reference proteome</keyword>
<dbReference type="VEuPathDB" id="FungiDB:BO80DRAFT_367789"/>
<sequence>MYTVWPLCAGVRHRRTGLLDNAKQEKNIPLGWQRVIETFDTDDGPLVPNDSDNLCFHGELTDHGRAAMVALGAELRRLYIDRLNFLPAVLTKPDTISFRASPYPRALESLQHVIMGLLPPGTRASSFGQPRIVMRSPEEETLLPNEDYCERFIQISKAYARRTAAKWNHSAEVDHLNMLLGKFMPPRQLIAVDSRPSIHAIHDIVSCTSASGSPGIRLPREFHDDGTVQIIEHIAYEEEFGMYQENEEARRLGIGSILGDVVQRMVNTAQRQADDTRPGSSPKLFLAGSHDSTVGAIATSLGSVDLTGSGNWPPYGSVLAIELFQDQNTAPSLDGGSSLPLIGRSPVSELSDQQKQFLQQYYVRLRYNNRVLVVPGCRLPGRNWRGDKSFCTLAAFKEIVDRFTPTAWRELCARRLDQPCFPAKSEPAGY</sequence>